<feature type="signal peptide" evidence="1">
    <location>
        <begin position="1"/>
        <end position="24"/>
    </location>
</feature>
<dbReference type="AlphaFoldDB" id="A0A1S2XG88"/>
<accession>A0A1S2XG88</accession>
<reference evidence="3" key="2">
    <citation type="submission" date="2025-08" db="UniProtKB">
        <authorList>
            <consortium name="RefSeq"/>
        </authorList>
    </citation>
    <scope>IDENTIFICATION</scope>
    <source>
        <tissue evidence="3">Etiolated seedlings</tissue>
    </source>
</reference>
<dbReference type="PaxDb" id="3827-XP_004488900.1"/>
<keyword evidence="2" id="KW-1185">Reference proteome</keyword>
<dbReference type="RefSeq" id="XP_004488900.1">
    <property type="nucleotide sequence ID" value="XM_004488843.3"/>
</dbReference>
<proteinExistence type="predicted"/>
<sequence length="135" mass="15413">MSPPSHHLSHVFAISLSPLQPVQAESLNCSSTSQPSPTSLMGNKENLQRRNTVYICSRLNGSNGLELWSLKEFFHYVLSPFPPISTSGVQQGFINLFRTFIQELVEFRRRFRCNISRSNGFLEQSSSIADFLRYR</sequence>
<organism evidence="2 3">
    <name type="scientific">Cicer arietinum</name>
    <name type="common">Chickpea</name>
    <name type="synonym">Garbanzo</name>
    <dbReference type="NCBI Taxonomy" id="3827"/>
    <lineage>
        <taxon>Eukaryota</taxon>
        <taxon>Viridiplantae</taxon>
        <taxon>Streptophyta</taxon>
        <taxon>Embryophyta</taxon>
        <taxon>Tracheophyta</taxon>
        <taxon>Spermatophyta</taxon>
        <taxon>Magnoliopsida</taxon>
        <taxon>eudicotyledons</taxon>
        <taxon>Gunneridae</taxon>
        <taxon>Pentapetalae</taxon>
        <taxon>rosids</taxon>
        <taxon>fabids</taxon>
        <taxon>Fabales</taxon>
        <taxon>Fabaceae</taxon>
        <taxon>Papilionoideae</taxon>
        <taxon>50 kb inversion clade</taxon>
        <taxon>NPAAA clade</taxon>
        <taxon>Hologalegina</taxon>
        <taxon>IRL clade</taxon>
        <taxon>Cicereae</taxon>
        <taxon>Cicer</taxon>
    </lineage>
</organism>
<feature type="chain" id="PRO_5010320625" evidence="1">
    <location>
        <begin position="25"/>
        <end position="135"/>
    </location>
</feature>
<evidence type="ECO:0000313" key="2">
    <source>
        <dbReference type="Proteomes" id="UP000087171"/>
    </source>
</evidence>
<gene>
    <name evidence="3" type="primary">LOC101500153</name>
</gene>
<evidence type="ECO:0000313" key="3">
    <source>
        <dbReference type="RefSeq" id="XP_004488900.1"/>
    </source>
</evidence>
<name>A0A1S2XG88_CICAR</name>
<protein>
    <submittedName>
        <fullName evidence="3">Uncharacterized protein LOC101500153 isoform X2</fullName>
    </submittedName>
</protein>
<reference evidence="2" key="1">
    <citation type="journal article" date="2013" name="Nat. Biotechnol.">
        <title>Draft genome sequence of chickpea (Cicer arietinum) provides a resource for trait improvement.</title>
        <authorList>
            <person name="Varshney R.K."/>
            <person name="Song C."/>
            <person name="Saxena R.K."/>
            <person name="Azam S."/>
            <person name="Yu S."/>
            <person name="Sharpe A.G."/>
            <person name="Cannon S."/>
            <person name="Baek J."/>
            <person name="Rosen B.D."/>
            <person name="Tar'an B."/>
            <person name="Millan T."/>
            <person name="Zhang X."/>
            <person name="Ramsay L.D."/>
            <person name="Iwata A."/>
            <person name="Wang Y."/>
            <person name="Nelson W."/>
            <person name="Farmer A.D."/>
            <person name="Gaur P.M."/>
            <person name="Soderlund C."/>
            <person name="Penmetsa R.V."/>
            <person name="Xu C."/>
            <person name="Bharti A.K."/>
            <person name="He W."/>
            <person name="Winter P."/>
            <person name="Zhao S."/>
            <person name="Hane J.K."/>
            <person name="Carrasquilla-Garcia N."/>
            <person name="Condie J.A."/>
            <person name="Upadhyaya H.D."/>
            <person name="Luo M.C."/>
            <person name="Thudi M."/>
            <person name="Gowda C.L."/>
            <person name="Singh N.P."/>
            <person name="Lichtenzveig J."/>
            <person name="Gali K.K."/>
            <person name="Rubio J."/>
            <person name="Nadarajan N."/>
            <person name="Dolezel J."/>
            <person name="Bansal K.C."/>
            <person name="Xu X."/>
            <person name="Edwards D."/>
            <person name="Zhang G."/>
            <person name="Kahl G."/>
            <person name="Gil J."/>
            <person name="Singh K.B."/>
            <person name="Datta S.K."/>
            <person name="Jackson S.A."/>
            <person name="Wang J."/>
            <person name="Cook D.R."/>
        </authorList>
    </citation>
    <scope>NUCLEOTIDE SEQUENCE [LARGE SCALE GENOMIC DNA]</scope>
    <source>
        <strain evidence="2">cv. CDC Frontier</strain>
    </source>
</reference>
<evidence type="ECO:0000256" key="1">
    <source>
        <dbReference type="SAM" id="SignalP"/>
    </source>
</evidence>
<dbReference type="Proteomes" id="UP000087171">
    <property type="component" value="Chromosome Ca1"/>
</dbReference>
<keyword evidence="1" id="KW-0732">Signal</keyword>